<dbReference type="EMBL" id="QPKB01000003">
    <property type="protein sequence ID" value="RWR81297.1"/>
    <property type="molecule type" value="Genomic_DNA"/>
</dbReference>
<organism evidence="2 3">
    <name type="scientific">Cinnamomum micranthum f. kanehirae</name>
    <dbReference type="NCBI Taxonomy" id="337451"/>
    <lineage>
        <taxon>Eukaryota</taxon>
        <taxon>Viridiplantae</taxon>
        <taxon>Streptophyta</taxon>
        <taxon>Embryophyta</taxon>
        <taxon>Tracheophyta</taxon>
        <taxon>Spermatophyta</taxon>
        <taxon>Magnoliopsida</taxon>
        <taxon>Magnoliidae</taxon>
        <taxon>Laurales</taxon>
        <taxon>Lauraceae</taxon>
        <taxon>Cinnamomum</taxon>
    </lineage>
</organism>
<name>A0A443NS06_9MAGN</name>
<dbReference type="GO" id="GO:0005737">
    <property type="term" value="C:cytoplasm"/>
    <property type="evidence" value="ECO:0007669"/>
    <property type="project" value="TreeGrafter"/>
</dbReference>
<dbReference type="GO" id="GO:0015629">
    <property type="term" value="C:actin cytoskeleton"/>
    <property type="evidence" value="ECO:0007669"/>
    <property type="project" value="TreeGrafter"/>
</dbReference>
<reference evidence="2 3" key="1">
    <citation type="journal article" date="2019" name="Nat. Plants">
        <title>Stout camphor tree genome fills gaps in understanding of flowering plant genome evolution.</title>
        <authorList>
            <person name="Chaw S.M."/>
            <person name="Liu Y.C."/>
            <person name="Wu Y.W."/>
            <person name="Wang H.Y."/>
            <person name="Lin C.I."/>
            <person name="Wu C.S."/>
            <person name="Ke H.M."/>
            <person name="Chang L.Y."/>
            <person name="Hsu C.Y."/>
            <person name="Yang H.T."/>
            <person name="Sudianto E."/>
            <person name="Hsu M.H."/>
            <person name="Wu K.P."/>
            <person name="Wang L.N."/>
            <person name="Leebens-Mack J.H."/>
            <person name="Tsai I.J."/>
        </authorList>
    </citation>
    <scope>NUCLEOTIDE SEQUENCE [LARGE SCALE GENOMIC DNA]</scope>
    <source>
        <strain evidence="3">cv. Chaw 1501</strain>
        <tissue evidence="2">Young leaves</tissue>
    </source>
</reference>
<evidence type="ECO:0000313" key="3">
    <source>
        <dbReference type="Proteomes" id="UP000283530"/>
    </source>
</evidence>
<dbReference type="Proteomes" id="UP000283530">
    <property type="component" value="Unassembled WGS sequence"/>
</dbReference>
<dbReference type="SUPFAM" id="SSF52540">
    <property type="entry name" value="P-loop containing nucleoside triphosphate hydrolases"/>
    <property type="match status" value="1"/>
</dbReference>
<dbReference type="OrthoDB" id="1922065at2759"/>
<dbReference type="InterPro" id="IPR027417">
    <property type="entry name" value="P-loop_NTPase"/>
</dbReference>
<gene>
    <name evidence="2" type="ORF">CKAN_00997300</name>
</gene>
<feature type="region of interest" description="Disordered" evidence="1">
    <location>
        <begin position="23"/>
        <end position="45"/>
    </location>
</feature>
<dbReference type="Gene3D" id="3.40.850.10">
    <property type="entry name" value="Kinesin motor domain"/>
    <property type="match status" value="1"/>
</dbReference>
<keyword evidence="3" id="KW-1185">Reference proteome</keyword>
<feature type="compositionally biased region" description="Basic residues" evidence="1">
    <location>
        <begin position="23"/>
        <end position="32"/>
    </location>
</feature>
<protein>
    <submittedName>
        <fullName evidence="2">Insecticidal toxin</fullName>
    </submittedName>
</protein>
<dbReference type="GO" id="GO:0016020">
    <property type="term" value="C:membrane"/>
    <property type="evidence" value="ECO:0007669"/>
    <property type="project" value="TreeGrafter"/>
</dbReference>
<proteinExistence type="predicted"/>
<evidence type="ECO:0000256" key="1">
    <source>
        <dbReference type="SAM" id="MobiDB-lite"/>
    </source>
</evidence>
<dbReference type="PANTHER" id="PTHR13140:SF836">
    <property type="entry name" value="MYOSIN-6"/>
    <property type="match status" value="1"/>
</dbReference>
<dbReference type="AlphaFoldDB" id="A0A443NS06"/>
<dbReference type="Gene3D" id="1.20.120.720">
    <property type="entry name" value="Myosin VI head, motor domain, U50 subdomain"/>
    <property type="match status" value="1"/>
</dbReference>
<dbReference type="PANTHER" id="PTHR13140">
    <property type="entry name" value="MYOSIN"/>
    <property type="match status" value="1"/>
</dbReference>
<dbReference type="STRING" id="337451.A0A443NS06"/>
<sequence length="426" mass="48492">MVFNQPLYFPNRSFPFLKPKNRPSRRALARTKRQPDFDCSRSSSKPPAVRLRCLHLSLTESSLIWIVNKINNSIGQDPSSKFLIGVLDIYGFESFKTNRIVEIIMSSSASSSAALSGALKALADGPLAFLKKHAILFEPASVPSEYRSKDDSTFISGTAGVKLVQSKTNYNLQFVARKDLQTDKEAVEAFVLAYKKNERNDDVPFVYIPTKDKENTFLFTVGLTGCSVIVTLDRVNNKYRVFHDRRMDSSVLYDNVQMRVDFNDYRIGGRYLSHTGKAITLMLFKGGAWKMFLQRQLPGPDPSSPTWEVYAVEQKGPASEEAFKARRTIIQNRVKANGKNLHVDEGLIKAAVDGRVHGKDYDEQAISGWKALRSAIKIKIDKYFNDPNRDRSLQDTYYRFEEDNRDSADIDETWIWLQIKKNNNRA</sequence>
<dbReference type="InterPro" id="IPR036961">
    <property type="entry name" value="Kinesin_motor_dom_sf"/>
</dbReference>
<dbReference type="GO" id="GO:0007015">
    <property type="term" value="P:actin filament organization"/>
    <property type="evidence" value="ECO:0007669"/>
    <property type="project" value="TreeGrafter"/>
</dbReference>
<evidence type="ECO:0000313" key="2">
    <source>
        <dbReference type="EMBL" id="RWR81297.1"/>
    </source>
</evidence>
<dbReference type="GO" id="GO:0000146">
    <property type="term" value="F:microfilament motor activity"/>
    <property type="evidence" value="ECO:0007669"/>
    <property type="project" value="TreeGrafter"/>
</dbReference>
<accession>A0A443NS06</accession>
<dbReference type="GO" id="GO:0051015">
    <property type="term" value="F:actin filament binding"/>
    <property type="evidence" value="ECO:0007669"/>
    <property type="project" value="TreeGrafter"/>
</dbReference>
<comment type="caution">
    <text evidence="2">The sequence shown here is derived from an EMBL/GenBank/DDBJ whole genome shotgun (WGS) entry which is preliminary data.</text>
</comment>